<protein>
    <submittedName>
        <fullName evidence="2">Uncharacterized protein</fullName>
    </submittedName>
</protein>
<accession>A0ABR1K853</accession>
<feature type="region of interest" description="Disordered" evidence="1">
    <location>
        <begin position="1"/>
        <end position="25"/>
    </location>
</feature>
<dbReference type="EMBL" id="JBANRG010000001">
    <property type="protein sequence ID" value="KAK7472819.1"/>
    <property type="molecule type" value="Genomic_DNA"/>
</dbReference>
<gene>
    <name evidence="2" type="ORF">VKT23_000926</name>
</gene>
<proteinExistence type="predicted"/>
<keyword evidence="3" id="KW-1185">Reference proteome</keyword>
<evidence type="ECO:0000313" key="2">
    <source>
        <dbReference type="EMBL" id="KAK7472819.1"/>
    </source>
</evidence>
<organism evidence="2 3">
    <name type="scientific">Marasmiellus scandens</name>
    <dbReference type="NCBI Taxonomy" id="2682957"/>
    <lineage>
        <taxon>Eukaryota</taxon>
        <taxon>Fungi</taxon>
        <taxon>Dikarya</taxon>
        <taxon>Basidiomycota</taxon>
        <taxon>Agaricomycotina</taxon>
        <taxon>Agaricomycetes</taxon>
        <taxon>Agaricomycetidae</taxon>
        <taxon>Agaricales</taxon>
        <taxon>Marasmiineae</taxon>
        <taxon>Omphalotaceae</taxon>
        <taxon>Marasmiellus</taxon>
    </lineage>
</organism>
<feature type="region of interest" description="Disordered" evidence="1">
    <location>
        <begin position="535"/>
        <end position="584"/>
    </location>
</feature>
<evidence type="ECO:0000256" key="1">
    <source>
        <dbReference type="SAM" id="MobiDB-lite"/>
    </source>
</evidence>
<evidence type="ECO:0000313" key="3">
    <source>
        <dbReference type="Proteomes" id="UP001498398"/>
    </source>
</evidence>
<dbReference type="Proteomes" id="UP001498398">
    <property type="component" value="Unassembled WGS sequence"/>
</dbReference>
<name>A0ABR1K853_9AGAR</name>
<reference evidence="2 3" key="1">
    <citation type="submission" date="2024-01" db="EMBL/GenBank/DDBJ databases">
        <title>A draft genome for the cacao thread blight pathogen Marasmiellus scandens.</title>
        <authorList>
            <person name="Baruah I.K."/>
            <person name="Leung J."/>
            <person name="Bukari Y."/>
            <person name="Amoako-Attah I."/>
            <person name="Meinhardt L.W."/>
            <person name="Bailey B.A."/>
            <person name="Cohen S.P."/>
        </authorList>
    </citation>
    <scope>NUCLEOTIDE SEQUENCE [LARGE SCALE GENOMIC DNA]</scope>
    <source>
        <strain evidence="2 3">GH-19</strain>
    </source>
</reference>
<comment type="caution">
    <text evidence="2">The sequence shown here is derived from an EMBL/GenBank/DDBJ whole genome shotgun (WGS) entry which is preliminary data.</text>
</comment>
<feature type="compositionally biased region" description="Polar residues" evidence="1">
    <location>
        <begin position="535"/>
        <end position="548"/>
    </location>
</feature>
<sequence>MAGANYMGGKRNAAKARTRDTAGRAQKRYFSRKRLDLAMTKSVLPRPRTILDIDLSHAKCNTEAFLTDPSFIPDTIHVSPCTPRSLIKLSQLREESDIPDNPSLKSKVLQTLDSSEPMSLRTAMNRVLALPDLAGLGLKRPILFRDSALVKAKKLRASQHWQQIPSIPTLSSRSHLSHHGGGNMNCPAEQDNMYDDTCISGESVVGNRFGELERPVSGTEPLLLPDQNGGFPGLLDPLESLLTTPKPAPNSPSVRLLLPFLSCDSQKRLPDCPLDNIFDYDDPWKALGTALRAEKMHDIPLQRRNFCALLKAIPDESVEIPLCEVAVQHQEQHFYHSGAVESYFAEEDLKLDDNDISDDAESDTISCRAYEGSKTDHEKPATFAFGQYFPRFSLSGTTTTPCDSGLPSSSKQSQYFPSQTSLRLGPLRPCRKVPAADSSLRIHISASQAEPLKDMHQSSSERELDFIDSDDLAGKLSVISGTTEAISHECSNSNRDSSDRFYAHENDADASIFTVRSARNPPRQISIAEINTHFPSKHTNTVSPTVIHSDNDRNLIPHEPNGGKGDSTCYGPNLFTDEDLDENE</sequence>